<dbReference type="Proteomes" id="UP001567538">
    <property type="component" value="Unassembled WGS sequence"/>
</dbReference>
<comment type="caution">
    <text evidence="1">The sequence shown here is derived from an EMBL/GenBank/DDBJ whole genome shotgun (WGS) entry which is preliminary data.</text>
</comment>
<protein>
    <submittedName>
        <fullName evidence="1">Uncharacterized protein</fullName>
    </submittedName>
</protein>
<evidence type="ECO:0000313" key="1">
    <source>
        <dbReference type="EMBL" id="KAL1545293.1"/>
    </source>
</evidence>
<proteinExistence type="predicted"/>
<gene>
    <name evidence="1" type="ORF">AAHA92_22036</name>
</gene>
<name>A0ABD1GMD0_SALDI</name>
<evidence type="ECO:0000313" key="2">
    <source>
        <dbReference type="Proteomes" id="UP001567538"/>
    </source>
</evidence>
<dbReference type="AlphaFoldDB" id="A0ABD1GMD0"/>
<sequence>MSVWEGLSIMIYVGGLVQEVPRLWRGGGTQGGAIQDNFTEETMGFSVAAAPLCLDEECNETTKATTMGEGGMRQSVG</sequence>
<keyword evidence="2" id="KW-1185">Reference proteome</keyword>
<dbReference type="EMBL" id="JBEAFC010000008">
    <property type="protein sequence ID" value="KAL1545293.1"/>
    <property type="molecule type" value="Genomic_DNA"/>
</dbReference>
<organism evidence="1 2">
    <name type="scientific">Salvia divinorum</name>
    <name type="common">Maria pastora</name>
    <name type="synonym">Diviner's sage</name>
    <dbReference type="NCBI Taxonomy" id="28513"/>
    <lineage>
        <taxon>Eukaryota</taxon>
        <taxon>Viridiplantae</taxon>
        <taxon>Streptophyta</taxon>
        <taxon>Embryophyta</taxon>
        <taxon>Tracheophyta</taxon>
        <taxon>Spermatophyta</taxon>
        <taxon>Magnoliopsida</taxon>
        <taxon>eudicotyledons</taxon>
        <taxon>Gunneridae</taxon>
        <taxon>Pentapetalae</taxon>
        <taxon>asterids</taxon>
        <taxon>lamiids</taxon>
        <taxon>Lamiales</taxon>
        <taxon>Lamiaceae</taxon>
        <taxon>Nepetoideae</taxon>
        <taxon>Mentheae</taxon>
        <taxon>Salviinae</taxon>
        <taxon>Salvia</taxon>
        <taxon>Salvia subgen. Calosphace</taxon>
    </lineage>
</organism>
<reference evidence="1 2" key="1">
    <citation type="submission" date="2024-06" db="EMBL/GenBank/DDBJ databases">
        <title>A chromosome level genome sequence of Diviner's sage (Salvia divinorum).</title>
        <authorList>
            <person name="Ford S.A."/>
            <person name="Ro D.-K."/>
            <person name="Ness R.W."/>
            <person name="Phillips M.A."/>
        </authorList>
    </citation>
    <scope>NUCLEOTIDE SEQUENCE [LARGE SCALE GENOMIC DNA]</scope>
    <source>
        <strain evidence="1">SAF-2024a</strain>
        <tissue evidence="1">Leaf</tissue>
    </source>
</reference>
<accession>A0ABD1GMD0</accession>